<feature type="region of interest" description="Disordered" evidence="1">
    <location>
        <begin position="213"/>
        <end position="284"/>
    </location>
</feature>
<proteinExistence type="predicted"/>
<evidence type="ECO:0000256" key="1">
    <source>
        <dbReference type="SAM" id="MobiDB-lite"/>
    </source>
</evidence>
<organism evidence="3 4">
    <name type="scientific">Decorospora gaudefroyi</name>
    <dbReference type="NCBI Taxonomy" id="184978"/>
    <lineage>
        <taxon>Eukaryota</taxon>
        <taxon>Fungi</taxon>
        <taxon>Dikarya</taxon>
        <taxon>Ascomycota</taxon>
        <taxon>Pezizomycotina</taxon>
        <taxon>Dothideomycetes</taxon>
        <taxon>Pleosporomycetidae</taxon>
        <taxon>Pleosporales</taxon>
        <taxon>Pleosporineae</taxon>
        <taxon>Pleosporaceae</taxon>
        <taxon>Decorospora</taxon>
    </lineage>
</organism>
<dbReference type="InterPro" id="IPR013087">
    <property type="entry name" value="Znf_C2H2_type"/>
</dbReference>
<keyword evidence="4" id="KW-1185">Reference proteome</keyword>
<feature type="compositionally biased region" description="Polar residues" evidence="1">
    <location>
        <begin position="367"/>
        <end position="391"/>
    </location>
</feature>
<evidence type="ECO:0000313" key="3">
    <source>
        <dbReference type="EMBL" id="KAF1837579.1"/>
    </source>
</evidence>
<reference evidence="3" key="1">
    <citation type="submission" date="2020-01" db="EMBL/GenBank/DDBJ databases">
        <authorList>
            <consortium name="DOE Joint Genome Institute"/>
            <person name="Haridas S."/>
            <person name="Albert R."/>
            <person name="Binder M."/>
            <person name="Bloem J."/>
            <person name="Labutti K."/>
            <person name="Salamov A."/>
            <person name="Andreopoulos B."/>
            <person name="Baker S.E."/>
            <person name="Barry K."/>
            <person name="Bills G."/>
            <person name="Bluhm B.H."/>
            <person name="Cannon C."/>
            <person name="Castanera R."/>
            <person name="Culley D.E."/>
            <person name="Daum C."/>
            <person name="Ezra D."/>
            <person name="Gonzalez J.B."/>
            <person name="Henrissat B."/>
            <person name="Kuo A."/>
            <person name="Liang C."/>
            <person name="Lipzen A."/>
            <person name="Lutzoni F."/>
            <person name="Magnuson J."/>
            <person name="Mondo S."/>
            <person name="Nolan M."/>
            <person name="Ohm R."/>
            <person name="Pangilinan J."/>
            <person name="Park H.-J."/>
            <person name="Ramirez L."/>
            <person name="Alfaro M."/>
            <person name="Sun H."/>
            <person name="Tritt A."/>
            <person name="Yoshinaga Y."/>
            <person name="Zwiers L.-H."/>
            <person name="Turgeon B.G."/>
            <person name="Goodwin S.B."/>
            <person name="Spatafora J.W."/>
            <person name="Crous P.W."/>
            <person name="Grigoriev I.V."/>
        </authorList>
    </citation>
    <scope>NUCLEOTIDE SEQUENCE</scope>
    <source>
        <strain evidence="3">P77</strain>
    </source>
</reference>
<accession>A0A6A5KPI7</accession>
<feature type="domain" description="C2H2-type" evidence="2">
    <location>
        <begin position="475"/>
        <end position="496"/>
    </location>
</feature>
<dbReference type="EMBL" id="ML975260">
    <property type="protein sequence ID" value="KAF1837579.1"/>
    <property type="molecule type" value="Genomic_DNA"/>
</dbReference>
<gene>
    <name evidence="3" type="ORF">BDW02DRAFT_577025</name>
</gene>
<name>A0A6A5KPI7_9PLEO</name>
<dbReference type="OrthoDB" id="8922241at2759"/>
<dbReference type="AlphaFoldDB" id="A0A6A5KPI7"/>
<evidence type="ECO:0000259" key="2">
    <source>
        <dbReference type="PROSITE" id="PS00028"/>
    </source>
</evidence>
<dbReference type="Proteomes" id="UP000800040">
    <property type="component" value="Unassembled WGS sequence"/>
</dbReference>
<feature type="compositionally biased region" description="Polar residues" evidence="1">
    <location>
        <begin position="213"/>
        <end position="227"/>
    </location>
</feature>
<dbReference type="PROSITE" id="PS00028">
    <property type="entry name" value="ZINC_FINGER_C2H2_1"/>
    <property type="match status" value="1"/>
</dbReference>
<evidence type="ECO:0000313" key="4">
    <source>
        <dbReference type="Proteomes" id="UP000800040"/>
    </source>
</evidence>
<feature type="region of interest" description="Disordered" evidence="1">
    <location>
        <begin position="359"/>
        <end position="403"/>
    </location>
</feature>
<sequence length="508" mass="56720">MLIHFETKRCWSITIVSPNHNTTHETSRPGARSFAYHIPKSPAPVDSYIHSKASASLWPPVDSVEEDCPPPYSASTPKHRSSLRKICRFLTKVHRMYPRRTGSASHGGPPPPPYQRYELPPSPTQELPEHGSREILHELQGDDVSELQTNNLPHAAEEYQASLSHAHATNMWRHSHMRYGAEPPPTPMNSPKGLRNVNSGSPFAPFLVMGSGAQSQESSPTAISPVTTHLDDGSGSQAYGHLGYSDGTISPQDLVSSHDENHWQGSHPYHATPSYHHHSSFGSPQQFSLTQQCSAYAPNAGAAQLNLQHGSGFSSGISSPGLGVAPYAMGDWHSFPEPDHRWYSPSDIPLGVYESDERRGWHHRPSHQPNTARDSIASNSNVQQRRNQVPLSRNVHHSAERQPPVPIHAAPVHYEERQPQPLPEVVVPSGPAYPPECCPVSGCNTWFNGRYRKGNLRRHDLRFHNPPKSLVDRICRDCKKLFNRPDACKKHEWEVHRRPDAKSKKRTK</sequence>
<protein>
    <recommendedName>
        <fullName evidence="2">C2H2-type domain-containing protein</fullName>
    </recommendedName>
</protein>
<feature type="region of interest" description="Disordered" evidence="1">
    <location>
        <begin position="97"/>
        <end position="129"/>
    </location>
</feature>